<proteinExistence type="predicted"/>
<dbReference type="Gene3D" id="2.40.10.270">
    <property type="entry name" value="Bacteriophage SPP1 head-tail adaptor protein"/>
    <property type="match status" value="1"/>
</dbReference>
<organism evidence="1">
    <name type="scientific">Siphoviridae sp. ct0qt9</name>
    <dbReference type="NCBI Taxonomy" id="2825298"/>
    <lineage>
        <taxon>Viruses</taxon>
        <taxon>Duplodnaviria</taxon>
        <taxon>Heunggongvirae</taxon>
        <taxon>Uroviricota</taxon>
        <taxon>Caudoviricetes</taxon>
    </lineage>
</organism>
<dbReference type="Pfam" id="PF05521">
    <property type="entry name" value="Phage_HCP"/>
    <property type="match status" value="1"/>
</dbReference>
<dbReference type="NCBIfam" id="TIGR01563">
    <property type="entry name" value="gp16_SPP1"/>
    <property type="match status" value="1"/>
</dbReference>
<protein>
    <submittedName>
        <fullName evidence="1">Putative head tail adaptor</fullName>
    </submittedName>
</protein>
<dbReference type="InterPro" id="IPR038666">
    <property type="entry name" value="SSP1_head-tail_sf"/>
</dbReference>
<reference evidence="1" key="1">
    <citation type="journal article" date="2021" name="Proc. Natl. Acad. Sci. U.S.A.">
        <title>A Catalog of Tens of Thousands of Viruses from Human Metagenomes Reveals Hidden Associations with Chronic Diseases.</title>
        <authorList>
            <person name="Tisza M.J."/>
            <person name="Buck C.B."/>
        </authorList>
    </citation>
    <scope>NUCLEOTIDE SEQUENCE</scope>
    <source>
        <strain evidence="1">Ct0qt9</strain>
    </source>
</reference>
<dbReference type="EMBL" id="BK015298">
    <property type="protein sequence ID" value="DAE00064.1"/>
    <property type="molecule type" value="Genomic_DNA"/>
</dbReference>
<evidence type="ECO:0000313" key="1">
    <source>
        <dbReference type="EMBL" id="DAE00064.1"/>
    </source>
</evidence>
<dbReference type="InterPro" id="IPR008767">
    <property type="entry name" value="Phage_SPP1_head-tail_adaptor"/>
</dbReference>
<name>A0A8S5P0A4_9CAUD</name>
<accession>A0A8S5P0A4</accession>
<sequence>MQIGKLRHRITLQKQVNTVNDYGAAVTTWKNVATVWADVRPLSGREYFSAQQVQSEVTTQIWLRYLDGIMPTMLIKFGKRTLEIVSVLNTQERNVSLQLMCKEVING</sequence>